<reference evidence="2" key="2">
    <citation type="submission" date="2023-05" db="EMBL/GenBank/DDBJ databases">
        <authorList>
            <consortium name="Lawrence Berkeley National Laboratory"/>
            <person name="Steindorff A."/>
            <person name="Hensen N."/>
            <person name="Bonometti L."/>
            <person name="Westerberg I."/>
            <person name="Brannstrom I.O."/>
            <person name="Guillou S."/>
            <person name="Cros-Aarteil S."/>
            <person name="Calhoun S."/>
            <person name="Haridas S."/>
            <person name="Kuo A."/>
            <person name="Mondo S."/>
            <person name="Pangilinan J."/>
            <person name="Riley R."/>
            <person name="Labutti K."/>
            <person name="Andreopoulos B."/>
            <person name="Lipzen A."/>
            <person name="Chen C."/>
            <person name="Yanf M."/>
            <person name="Daum C."/>
            <person name="Ng V."/>
            <person name="Clum A."/>
            <person name="Ohm R."/>
            <person name="Martin F."/>
            <person name="Silar P."/>
            <person name="Natvig D."/>
            <person name="Lalanne C."/>
            <person name="Gautier V."/>
            <person name="Ament-Velasquez S.L."/>
            <person name="Kruys A."/>
            <person name="Hutchinson M.I."/>
            <person name="Powell A.J."/>
            <person name="Barry K."/>
            <person name="Miller A.N."/>
            <person name="Grigoriev I.V."/>
            <person name="Debuchy R."/>
            <person name="Gladieux P."/>
            <person name="Thoren M.H."/>
            <person name="Johannesson H."/>
        </authorList>
    </citation>
    <scope>NUCLEOTIDE SEQUENCE</scope>
    <source>
        <strain evidence="2">CBS 141.50</strain>
    </source>
</reference>
<dbReference type="RefSeq" id="XP_062634080.1">
    <property type="nucleotide sequence ID" value="XM_062781883.1"/>
</dbReference>
<evidence type="ECO:0000313" key="2">
    <source>
        <dbReference type="EMBL" id="KAK4140709.1"/>
    </source>
</evidence>
<dbReference type="GeneID" id="87818496"/>
<dbReference type="Proteomes" id="UP001302676">
    <property type="component" value="Unassembled WGS sequence"/>
</dbReference>
<feature type="region of interest" description="Disordered" evidence="1">
    <location>
        <begin position="262"/>
        <end position="286"/>
    </location>
</feature>
<name>A0AAN6ZKA8_9PEZI</name>
<protein>
    <submittedName>
        <fullName evidence="2">Uncharacterized protein</fullName>
    </submittedName>
</protein>
<evidence type="ECO:0000256" key="1">
    <source>
        <dbReference type="SAM" id="MobiDB-lite"/>
    </source>
</evidence>
<dbReference type="AlphaFoldDB" id="A0AAN6ZKA8"/>
<sequence length="329" mass="37509">MVNLEWNHFDPIPPLDGRAKGAAEKFYRDLQHAYPEFVADFENKFTAWQARWFDPESPGAVSALQRCELPEYDPLLFLGPKITPLVVHELSKPGNFIATTLYNHLETDPQTQVHPDDILNYLTLTRHANLIVELNYERFQRAQAHLNAWKARCHANRQQQQQQQSPTQPQNQTPQSQTLAPPPIPLSSPSAQSTTVAHSGILSGLGLNSLELDPDTSCAEYEALVRMGPGIVAQVMLEYNRDRTGPWGKLVHQLICERPLEEGQEKEQEGFLDSVKGQEGRSVGEDPVRREKRLLRRYEKWRDWFECQEHHEVVGGSTPSYLKNVASWS</sequence>
<dbReference type="EMBL" id="MU853625">
    <property type="protein sequence ID" value="KAK4140709.1"/>
    <property type="molecule type" value="Genomic_DNA"/>
</dbReference>
<feature type="region of interest" description="Disordered" evidence="1">
    <location>
        <begin position="152"/>
        <end position="195"/>
    </location>
</feature>
<feature type="compositionally biased region" description="Basic and acidic residues" evidence="1">
    <location>
        <begin position="276"/>
        <end position="286"/>
    </location>
</feature>
<keyword evidence="3" id="KW-1185">Reference proteome</keyword>
<reference evidence="2" key="1">
    <citation type="journal article" date="2023" name="Mol. Phylogenet. Evol.">
        <title>Genome-scale phylogeny and comparative genomics of the fungal order Sordariales.</title>
        <authorList>
            <person name="Hensen N."/>
            <person name="Bonometti L."/>
            <person name="Westerberg I."/>
            <person name="Brannstrom I.O."/>
            <person name="Guillou S."/>
            <person name="Cros-Aarteil S."/>
            <person name="Calhoun S."/>
            <person name="Haridas S."/>
            <person name="Kuo A."/>
            <person name="Mondo S."/>
            <person name="Pangilinan J."/>
            <person name="Riley R."/>
            <person name="LaButti K."/>
            <person name="Andreopoulos B."/>
            <person name="Lipzen A."/>
            <person name="Chen C."/>
            <person name="Yan M."/>
            <person name="Daum C."/>
            <person name="Ng V."/>
            <person name="Clum A."/>
            <person name="Steindorff A."/>
            <person name="Ohm R.A."/>
            <person name="Martin F."/>
            <person name="Silar P."/>
            <person name="Natvig D.O."/>
            <person name="Lalanne C."/>
            <person name="Gautier V."/>
            <person name="Ament-Velasquez S.L."/>
            <person name="Kruys A."/>
            <person name="Hutchinson M.I."/>
            <person name="Powell A.J."/>
            <person name="Barry K."/>
            <person name="Miller A.N."/>
            <person name="Grigoriev I.V."/>
            <person name="Debuchy R."/>
            <person name="Gladieux P."/>
            <person name="Hiltunen Thoren M."/>
            <person name="Johannesson H."/>
        </authorList>
    </citation>
    <scope>NUCLEOTIDE SEQUENCE</scope>
    <source>
        <strain evidence="2">CBS 141.50</strain>
    </source>
</reference>
<evidence type="ECO:0000313" key="3">
    <source>
        <dbReference type="Proteomes" id="UP001302676"/>
    </source>
</evidence>
<proteinExistence type="predicted"/>
<gene>
    <name evidence="2" type="ORF">C8A04DRAFT_31799</name>
</gene>
<organism evidence="2 3">
    <name type="scientific">Dichotomopilus funicola</name>
    <dbReference type="NCBI Taxonomy" id="1934379"/>
    <lineage>
        <taxon>Eukaryota</taxon>
        <taxon>Fungi</taxon>
        <taxon>Dikarya</taxon>
        <taxon>Ascomycota</taxon>
        <taxon>Pezizomycotina</taxon>
        <taxon>Sordariomycetes</taxon>
        <taxon>Sordariomycetidae</taxon>
        <taxon>Sordariales</taxon>
        <taxon>Chaetomiaceae</taxon>
        <taxon>Dichotomopilus</taxon>
    </lineage>
</organism>
<comment type="caution">
    <text evidence="2">The sequence shown here is derived from an EMBL/GenBank/DDBJ whole genome shotgun (WGS) entry which is preliminary data.</text>
</comment>
<accession>A0AAN6ZKA8</accession>
<feature type="compositionally biased region" description="Low complexity" evidence="1">
    <location>
        <begin position="158"/>
        <end position="179"/>
    </location>
</feature>